<gene>
    <name evidence="2" type="ORF">LIER_07042</name>
</gene>
<keyword evidence="3" id="KW-1185">Reference proteome</keyword>
<dbReference type="PANTHER" id="PTHR34191">
    <property type="entry name" value="LATE EMBRYOGENESIS ABUNDANT PROTEIN (LEA) FAMILY PROTEIN"/>
    <property type="match status" value="1"/>
</dbReference>
<dbReference type="Proteomes" id="UP001454036">
    <property type="component" value="Unassembled WGS sequence"/>
</dbReference>
<feature type="region of interest" description="Disordered" evidence="1">
    <location>
        <begin position="1"/>
        <end position="49"/>
    </location>
</feature>
<evidence type="ECO:0000313" key="2">
    <source>
        <dbReference type="EMBL" id="GAA0147309.1"/>
    </source>
</evidence>
<comment type="caution">
    <text evidence="2">The sequence shown here is derived from an EMBL/GenBank/DDBJ whole genome shotgun (WGS) entry which is preliminary data.</text>
</comment>
<evidence type="ECO:0000256" key="1">
    <source>
        <dbReference type="SAM" id="MobiDB-lite"/>
    </source>
</evidence>
<dbReference type="InterPro" id="IPR039624">
    <property type="entry name" value="LEA1/2/D7/KIN2"/>
</dbReference>
<dbReference type="AlphaFoldDB" id="A0AAV3P6S8"/>
<feature type="compositionally biased region" description="Polar residues" evidence="1">
    <location>
        <begin position="1"/>
        <end position="10"/>
    </location>
</feature>
<name>A0AAV3P6S8_LITER</name>
<evidence type="ECO:0000313" key="3">
    <source>
        <dbReference type="Proteomes" id="UP001454036"/>
    </source>
</evidence>
<protein>
    <submittedName>
        <fullName evidence="2">Uncharacterized protein</fullName>
    </submittedName>
</protein>
<reference evidence="2 3" key="1">
    <citation type="submission" date="2024-01" db="EMBL/GenBank/DDBJ databases">
        <title>The complete chloroplast genome sequence of Lithospermum erythrorhizon: insights into the phylogenetic relationship among Boraginaceae species and the maternal lineages of purple gromwells.</title>
        <authorList>
            <person name="Okada T."/>
            <person name="Watanabe K."/>
        </authorList>
    </citation>
    <scope>NUCLEOTIDE SEQUENCE [LARGE SCALE GENOMIC DNA]</scope>
</reference>
<dbReference type="EMBL" id="BAABME010001063">
    <property type="protein sequence ID" value="GAA0147309.1"/>
    <property type="molecule type" value="Genomic_DNA"/>
</dbReference>
<feature type="compositionally biased region" description="Polar residues" evidence="1">
    <location>
        <begin position="30"/>
        <end position="49"/>
    </location>
</feature>
<proteinExistence type="predicted"/>
<dbReference type="PANTHER" id="PTHR34191:SF9">
    <property type="entry name" value="F6D8.10"/>
    <property type="match status" value="1"/>
</dbReference>
<sequence>MANRTPNTGFNAAHSPSPGQGQLRREDLANQPSDVHTNQNQGFLQDTGTQMGNMVQGAADIGKGAAATVVSVARGTALGAANIAEGAAHAVKNTIGTENPNATSNPSNYSKRV</sequence>
<accession>A0AAV3P6S8</accession>
<organism evidence="2 3">
    <name type="scientific">Lithospermum erythrorhizon</name>
    <name type="common">Purple gromwell</name>
    <name type="synonym">Lithospermum officinale var. erythrorhizon</name>
    <dbReference type="NCBI Taxonomy" id="34254"/>
    <lineage>
        <taxon>Eukaryota</taxon>
        <taxon>Viridiplantae</taxon>
        <taxon>Streptophyta</taxon>
        <taxon>Embryophyta</taxon>
        <taxon>Tracheophyta</taxon>
        <taxon>Spermatophyta</taxon>
        <taxon>Magnoliopsida</taxon>
        <taxon>eudicotyledons</taxon>
        <taxon>Gunneridae</taxon>
        <taxon>Pentapetalae</taxon>
        <taxon>asterids</taxon>
        <taxon>lamiids</taxon>
        <taxon>Boraginales</taxon>
        <taxon>Boraginaceae</taxon>
        <taxon>Boraginoideae</taxon>
        <taxon>Lithospermeae</taxon>
        <taxon>Lithospermum</taxon>
    </lineage>
</organism>